<proteinExistence type="predicted"/>
<accession>A0A0R1QFN7</accession>
<evidence type="ECO:0000313" key="2">
    <source>
        <dbReference type="Proteomes" id="UP000050872"/>
    </source>
</evidence>
<comment type="caution">
    <text evidence="1">The sequence shown here is derived from an EMBL/GenBank/DDBJ whole genome shotgun (WGS) entry which is preliminary data.</text>
</comment>
<dbReference type="PATRIC" id="fig|1423770.3.peg.763"/>
<sequence length="97" mass="11040">MGEKWFASGVERGDEAVRIIAKLLTELSGDPTKAPLEKVLLSYKVELEKKESSIPYILSRMNIAVSNAMIQNHITLSQDQSDELKKIMQQSHIWYGY</sequence>
<dbReference type="GO" id="GO:0030153">
    <property type="term" value="P:bacteriocin immunity"/>
    <property type="evidence" value="ECO:0007669"/>
    <property type="project" value="InterPro"/>
</dbReference>
<organism evidence="1 2">
    <name type="scientific">Companilactobacillus mindensis DSM 14500</name>
    <dbReference type="NCBI Taxonomy" id="1423770"/>
    <lineage>
        <taxon>Bacteria</taxon>
        <taxon>Bacillati</taxon>
        <taxon>Bacillota</taxon>
        <taxon>Bacilli</taxon>
        <taxon>Lactobacillales</taxon>
        <taxon>Lactobacillaceae</taxon>
        <taxon>Companilactobacillus</taxon>
    </lineage>
</organism>
<dbReference type="Proteomes" id="UP000050872">
    <property type="component" value="Unassembled WGS sequence"/>
</dbReference>
<dbReference type="OrthoDB" id="2135506at2"/>
<dbReference type="AlphaFoldDB" id="A0A0R1QFN7"/>
<evidence type="ECO:0000313" key="1">
    <source>
        <dbReference type="EMBL" id="KRL43597.1"/>
    </source>
</evidence>
<dbReference type="InterPro" id="IPR015046">
    <property type="entry name" value="LciA_Immunity-like"/>
</dbReference>
<dbReference type="Pfam" id="PF08951">
    <property type="entry name" value="EntA_Immun"/>
    <property type="match status" value="1"/>
</dbReference>
<dbReference type="STRING" id="1423770.FD29_GL000742"/>
<dbReference type="InterPro" id="IPR053739">
    <property type="entry name" value="Bact_Immunity_Domain_sf"/>
</dbReference>
<reference evidence="1 2" key="1">
    <citation type="journal article" date="2015" name="Genome Announc.">
        <title>Expanding the biotechnology potential of lactobacilli through comparative genomics of 213 strains and associated genera.</title>
        <authorList>
            <person name="Sun Z."/>
            <person name="Harris H.M."/>
            <person name="McCann A."/>
            <person name="Guo C."/>
            <person name="Argimon S."/>
            <person name="Zhang W."/>
            <person name="Yang X."/>
            <person name="Jeffery I.B."/>
            <person name="Cooney J.C."/>
            <person name="Kagawa T.F."/>
            <person name="Liu W."/>
            <person name="Song Y."/>
            <person name="Salvetti E."/>
            <person name="Wrobel A."/>
            <person name="Rasinkangas P."/>
            <person name="Parkhill J."/>
            <person name="Rea M.C."/>
            <person name="O'Sullivan O."/>
            <person name="Ritari J."/>
            <person name="Douillard F.P."/>
            <person name="Paul Ross R."/>
            <person name="Yang R."/>
            <person name="Briner A.E."/>
            <person name="Felis G.E."/>
            <person name="de Vos W.M."/>
            <person name="Barrangou R."/>
            <person name="Klaenhammer T.R."/>
            <person name="Caufield P.W."/>
            <person name="Cui Y."/>
            <person name="Zhang H."/>
            <person name="O'Toole P.W."/>
        </authorList>
    </citation>
    <scope>NUCLEOTIDE SEQUENCE [LARGE SCALE GENOMIC DNA]</scope>
    <source>
        <strain evidence="1 2">DSM 14500</strain>
    </source>
</reference>
<protein>
    <recommendedName>
        <fullName evidence="3">Bacteriocin immunity protein</fullName>
    </recommendedName>
</protein>
<dbReference type="Gene3D" id="1.20.1440.140">
    <property type="match status" value="1"/>
</dbReference>
<gene>
    <name evidence="1" type="ORF">FD29_GL000742</name>
</gene>
<name>A0A0R1QFN7_9LACO</name>
<dbReference type="RefSeq" id="WP_057888238.1">
    <property type="nucleotide sequence ID" value="NZ_AZEZ01000076.1"/>
</dbReference>
<dbReference type="EMBL" id="AZEZ01000076">
    <property type="protein sequence ID" value="KRL43597.1"/>
    <property type="molecule type" value="Genomic_DNA"/>
</dbReference>
<evidence type="ECO:0008006" key="3">
    <source>
        <dbReference type="Google" id="ProtNLM"/>
    </source>
</evidence>
<keyword evidence="2" id="KW-1185">Reference proteome</keyword>